<protein>
    <submittedName>
        <fullName evidence="2">DUF87 domain-containing protein</fullName>
    </submittedName>
</protein>
<dbReference type="Gene3D" id="3.30.870.10">
    <property type="entry name" value="Endonuclease Chain A"/>
    <property type="match status" value="1"/>
</dbReference>
<dbReference type="InterPro" id="IPR027417">
    <property type="entry name" value="P-loop_NTPase"/>
</dbReference>
<dbReference type="Gene3D" id="3.40.50.300">
    <property type="entry name" value="P-loop containing nucleotide triphosphate hydrolases"/>
    <property type="match status" value="2"/>
</dbReference>
<evidence type="ECO:0000259" key="1">
    <source>
        <dbReference type="PROSITE" id="PS50035"/>
    </source>
</evidence>
<dbReference type="SUPFAM" id="SSF52540">
    <property type="entry name" value="P-loop containing nucleoside triphosphate hydrolases"/>
    <property type="match status" value="1"/>
</dbReference>
<sequence>MPVEALIDKFIKEVSQVQSSLKVASPWVKGEVLEELIKALKPQVKLEVILRAGERRDLEITDYRVFKAIRDFGGEVYINPRLHAKFLIMDERKAYVGSANLTYSGTVEGNLEAMVLVEEEEKIKELLALWELLKGSSVKLDKNTVAVALRAYSSTELEVLLLEDLPEESFLKVNTDKGFLICKLRNVSTLGPDSLSLKLSSLQKDWVVALINSMAEESGRIKVGKVYVVCEYIKHRENEKESLFGVPLKTLEVGTQFVRMEEEEELKELMGTNMSGYPMEVKVFAGKLFGVGTPAYLDLTKVATMHMAVLGTTGSGKTTFVVRLLKDIKDKGYAQVFVIDLFGEYFKKLKENEEFIDYVKFPYTLFPVGAEDIKELFKKYGFEVGERSSQERAFFGKIRRFLKPDLEKIAYSEKSLEDILLDAPADIKEQAEDLLELLSRDFGEDAVRNQRLIWERAKKVVDSKSPLVICDLSDLADPESRLNIVGLIMKEIFLSSMKDGGRRIIVLEEAHNFAPERGAIDLPTGRENIALQMTKRIALEGRKFGVGLIAITQRPANLNKYILSQMNTQAIFRLVSKNDLDAVSVFFGERDWGLLNLLPLLRPGALYLSGLAVPFGMLLEIEL</sequence>
<evidence type="ECO:0000313" key="2">
    <source>
        <dbReference type="EMBL" id="HHO74384.1"/>
    </source>
</evidence>
<organism evidence="2">
    <name type="scientific">Thermocrinis ruber</name>
    <dbReference type="NCBI Taxonomy" id="75906"/>
    <lineage>
        <taxon>Bacteria</taxon>
        <taxon>Pseudomonadati</taxon>
        <taxon>Aquificota</taxon>
        <taxon>Aquificia</taxon>
        <taxon>Aquificales</taxon>
        <taxon>Aquificaceae</taxon>
        <taxon>Thermocrinis</taxon>
    </lineage>
</organism>
<dbReference type="Pfam" id="PF01935">
    <property type="entry name" value="DUF87"/>
    <property type="match status" value="1"/>
</dbReference>
<dbReference type="InterPro" id="IPR001736">
    <property type="entry name" value="PLipase_D/transphosphatidylase"/>
</dbReference>
<dbReference type="CDD" id="cd00138">
    <property type="entry name" value="PLDc_SF"/>
    <property type="match status" value="1"/>
</dbReference>
<dbReference type="PROSITE" id="PS50035">
    <property type="entry name" value="PLD"/>
    <property type="match status" value="1"/>
</dbReference>
<proteinExistence type="predicted"/>
<dbReference type="InterPro" id="IPR008571">
    <property type="entry name" value="HerA-like"/>
</dbReference>
<dbReference type="GO" id="GO:0006793">
    <property type="term" value="P:phosphorus metabolic process"/>
    <property type="evidence" value="ECO:0007669"/>
    <property type="project" value="UniProtKB-ARBA"/>
</dbReference>
<dbReference type="PANTHER" id="PTHR42957:SF1">
    <property type="entry name" value="HELICASE MJ1565-RELATED"/>
    <property type="match status" value="1"/>
</dbReference>
<dbReference type="SUPFAM" id="SSF56024">
    <property type="entry name" value="Phospholipase D/nuclease"/>
    <property type="match status" value="1"/>
</dbReference>
<dbReference type="InterPro" id="IPR025202">
    <property type="entry name" value="PLD-like_dom"/>
</dbReference>
<dbReference type="PANTHER" id="PTHR42957">
    <property type="entry name" value="HELICASE MJ1565-RELATED"/>
    <property type="match status" value="1"/>
</dbReference>
<dbReference type="SMART" id="SM00155">
    <property type="entry name" value="PLDc"/>
    <property type="match status" value="1"/>
</dbReference>
<dbReference type="GO" id="GO:0003824">
    <property type="term" value="F:catalytic activity"/>
    <property type="evidence" value="ECO:0007669"/>
    <property type="project" value="InterPro"/>
</dbReference>
<reference evidence="2" key="1">
    <citation type="journal article" date="2020" name="mSystems">
        <title>Genome- and Community-Level Interaction Insights into Carbon Utilization and Element Cycling Functions of Hydrothermarchaeota in Hydrothermal Sediment.</title>
        <authorList>
            <person name="Zhou Z."/>
            <person name="Liu Y."/>
            <person name="Xu W."/>
            <person name="Pan J."/>
            <person name="Luo Z.H."/>
            <person name="Li M."/>
        </authorList>
    </citation>
    <scope>NUCLEOTIDE SEQUENCE [LARGE SCALE GENOMIC DNA]</scope>
    <source>
        <strain evidence="2">SpSt-114</strain>
    </source>
</reference>
<gene>
    <name evidence="2" type="ORF">ENN04_07130</name>
</gene>
<dbReference type="EMBL" id="DSAC01000089">
    <property type="protein sequence ID" value="HHO74384.1"/>
    <property type="molecule type" value="Genomic_DNA"/>
</dbReference>
<feature type="domain" description="PLD phosphodiesterase" evidence="1">
    <location>
        <begin position="78"/>
        <end position="105"/>
    </location>
</feature>
<dbReference type="Pfam" id="PF13091">
    <property type="entry name" value="PLDc_2"/>
    <property type="match status" value="1"/>
</dbReference>
<accession>A0A7C5SYZ2</accession>
<dbReference type="InterPro" id="IPR002789">
    <property type="entry name" value="HerA_central"/>
</dbReference>
<dbReference type="AlphaFoldDB" id="A0A7C5SYZ2"/>
<comment type="caution">
    <text evidence="2">The sequence shown here is derived from an EMBL/GenBank/DDBJ whole genome shotgun (WGS) entry which is preliminary data.</text>
</comment>
<name>A0A7C5SYZ2_9AQUI</name>